<evidence type="ECO:0000256" key="1">
    <source>
        <dbReference type="SAM" id="MobiDB-lite"/>
    </source>
</evidence>
<dbReference type="Proteomes" id="UP001220324">
    <property type="component" value="Unassembled WGS sequence"/>
</dbReference>
<keyword evidence="5" id="KW-1185">Reference proteome</keyword>
<reference evidence="4 5" key="1">
    <citation type="journal article" date="2023" name="IMA Fungus">
        <title>Comparative genomic study of the Penicillium genus elucidates a diverse pangenome and 15 lateral gene transfer events.</title>
        <authorList>
            <person name="Petersen C."/>
            <person name="Sorensen T."/>
            <person name="Nielsen M.R."/>
            <person name="Sondergaard T.E."/>
            <person name="Sorensen J.L."/>
            <person name="Fitzpatrick D.A."/>
            <person name="Frisvad J.C."/>
            <person name="Nielsen K.L."/>
        </authorList>
    </citation>
    <scope>NUCLEOTIDE SEQUENCE [LARGE SCALE GENOMIC DNA]</scope>
    <source>
        <strain evidence="4 5">IBT 35679</strain>
    </source>
</reference>
<dbReference type="AlphaFoldDB" id="A0AAD6CMJ3"/>
<evidence type="ECO:0000256" key="2">
    <source>
        <dbReference type="SAM" id="SignalP"/>
    </source>
</evidence>
<feature type="region of interest" description="Disordered" evidence="1">
    <location>
        <begin position="561"/>
        <end position="590"/>
    </location>
</feature>
<feature type="signal peptide" evidence="2">
    <location>
        <begin position="1"/>
        <end position="20"/>
    </location>
</feature>
<dbReference type="InterPro" id="IPR021102">
    <property type="entry name" value="PNGase_A"/>
</dbReference>
<feature type="chain" id="PRO_5042069008" description="Peptide N-acetyl-beta-D-glucosaminyl asparaginase amidase A N-terminal domain-containing protein" evidence="2">
    <location>
        <begin position="21"/>
        <end position="885"/>
    </location>
</feature>
<accession>A0AAD6CMJ3</accession>
<dbReference type="Pfam" id="PF12222">
    <property type="entry name" value="PNGaseA"/>
    <property type="match status" value="1"/>
</dbReference>
<protein>
    <recommendedName>
        <fullName evidence="3">Peptide N-acetyl-beta-D-glucosaminyl asparaginase amidase A N-terminal domain-containing protein</fullName>
    </recommendedName>
</protein>
<dbReference type="PANTHER" id="PTHR31104">
    <property type="entry name" value="PEPTIDE-N4-(N-ACETYL-BETA-GLUCOSAMINYL)ASPARAGINE AMIDASE A PROTEIN"/>
    <property type="match status" value="1"/>
</dbReference>
<evidence type="ECO:0000313" key="4">
    <source>
        <dbReference type="EMBL" id="KAJ5524909.1"/>
    </source>
</evidence>
<organism evidence="4 5">
    <name type="scientific">Penicillium frequentans</name>
    <dbReference type="NCBI Taxonomy" id="3151616"/>
    <lineage>
        <taxon>Eukaryota</taxon>
        <taxon>Fungi</taxon>
        <taxon>Dikarya</taxon>
        <taxon>Ascomycota</taxon>
        <taxon>Pezizomycotina</taxon>
        <taxon>Eurotiomycetes</taxon>
        <taxon>Eurotiomycetidae</taxon>
        <taxon>Eurotiales</taxon>
        <taxon>Aspergillaceae</taxon>
        <taxon>Penicillium</taxon>
    </lineage>
</organism>
<keyword evidence="2" id="KW-0732">Signal</keyword>
<name>A0AAD6CMJ3_9EURO</name>
<dbReference type="Pfam" id="PF25156">
    <property type="entry name" value="PNGase_A_C"/>
    <property type="match status" value="1"/>
</dbReference>
<evidence type="ECO:0000313" key="5">
    <source>
        <dbReference type="Proteomes" id="UP001220324"/>
    </source>
</evidence>
<sequence length="885" mass="97450">MWSLISSSLLLLGYIPRVSSSPSRARLVERSSLDTSNATGFQEVFQVYQPVSFTSHGASGCDIDVLLMDYEFGESYGVPYVGSYTPPSCKFDTVRINMTVTSRGTQYDRLALMYLGDAEVFRTSTAEPTSTGIAWTYIKEMSQYNALWQEPQKLIFDLGNIITDVYTGPYNVTLTAHFSYENNARTADIILPLSTRKSSSNSSSSFTVPTDNTTVTYKIPAAASRAVVSISACGQSEEEFWWSNVFTEDSEDFEDTAGEFYGYSPFREIQLYIDGILAGVVWPFPIIFTGGVAPGFWHPVVGIDAFDLRQPEIDISPFLPLVQDGQEHAFEIRVTGLNVSSGGVATLANTVNSYWVVTGNIFLYTDDKNTSVLATGDTTAPYVESPEPKFTITRNLVENESLSYSVVAERTFKSSSSKFAWSQTLSYYNYGYVNQAGFGQVNRQLTSGRNTIAKLGENSSSNETTFNYPLLVNATYTLTDTSETIDSWMKRGLEIESTGGPGISTYTMASGPSRLYTTQSGKAYYGAFSGESTTSTGSTLDEFQSTANGVEYSRSVRASGGNVVYDSQPSSGEESSSQSHNAGPLGRGSISLLRKQQTLRSRWDGMMVVALEDVSLPNPIPRSLLAAIEQTDILDYEEHPAKRRKVAKSTVASLAQTLGLSSNGIPLGYIPLARLALRMIFTGDSQSNIDDFQGSIDASHRLPVLLGVIPIHSIDGNSLSTTDQTSVNHDSYTLELRTVGAEKIEGEGILQHTFDDSRLRSLFQQLNLASRLSSADRYSNGPPTACYQATLSRSDRNLFCLEVNILWKDSLDIPDLMHLRDPVLHVFGKYALQEAFDPPEGLSTKRQLREKLLGSSQTWSPRRFYDSVHVPPRLKEHQQTSNVQI</sequence>
<dbReference type="InterPro" id="IPR056948">
    <property type="entry name" value="PNGaseA_N"/>
</dbReference>
<comment type="caution">
    <text evidence="4">The sequence shown here is derived from an EMBL/GenBank/DDBJ whole genome shotgun (WGS) entry which is preliminary data.</text>
</comment>
<feature type="domain" description="Peptide N-acetyl-beta-D-glucosaminyl asparaginase amidase A N-terminal" evidence="3">
    <location>
        <begin position="56"/>
        <end position="372"/>
    </location>
</feature>
<gene>
    <name evidence="4" type="ORF">N7494_011559</name>
</gene>
<proteinExistence type="predicted"/>
<dbReference type="EMBL" id="JAQIZZ010000008">
    <property type="protein sequence ID" value="KAJ5524909.1"/>
    <property type="molecule type" value="Genomic_DNA"/>
</dbReference>
<feature type="compositionally biased region" description="Low complexity" evidence="1">
    <location>
        <begin position="567"/>
        <end position="579"/>
    </location>
</feature>
<evidence type="ECO:0000259" key="3">
    <source>
        <dbReference type="Pfam" id="PF12222"/>
    </source>
</evidence>